<reference evidence="2" key="1">
    <citation type="submission" date="2020-07" db="EMBL/GenBank/DDBJ databases">
        <title>Genome sequence and genetic diversity analysis of an under-domesticated orphan crop, white fonio (Digitaria exilis).</title>
        <authorList>
            <person name="Bennetzen J.L."/>
            <person name="Chen S."/>
            <person name="Ma X."/>
            <person name="Wang X."/>
            <person name="Yssel A.E.J."/>
            <person name="Chaluvadi S.R."/>
            <person name="Johnson M."/>
            <person name="Gangashetty P."/>
            <person name="Hamidou F."/>
            <person name="Sanogo M.D."/>
            <person name="Zwaenepoel A."/>
            <person name="Wallace J."/>
            <person name="Van De Peer Y."/>
            <person name="Van Deynze A."/>
        </authorList>
    </citation>
    <scope>NUCLEOTIDE SEQUENCE</scope>
    <source>
        <tissue evidence="2">Leaves</tissue>
    </source>
</reference>
<sequence length="14" mass="1641">MLVWVELSETTMAM</sequence>
<comment type="caution">
    <text evidence="2">The sequence shown here is derived from an EMBL/GenBank/DDBJ whole genome shotgun (WGS) entry which is preliminary data.</text>
</comment>
<dbReference type="EMBL" id="JACEFO010002300">
    <property type="protein sequence ID" value="KAF8667221.1"/>
    <property type="molecule type" value="Genomic_DNA"/>
</dbReference>
<evidence type="ECO:0000313" key="3">
    <source>
        <dbReference type="Proteomes" id="UP000636709"/>
    </source>
</evidence>
<evidence type="ECO:0000313" key="1">
    <source>
        <dbReference type="EMBL" id="KAF8667221.1"/>
    </source>
</evidence>
<gene>
    <name evidence="2" type="ORF">HU200_008042</name>
    <name evidence="1" type="ORF">HU200_052883</name>
</gene>
<protein>
    <submittedName>
        <fullName evidence="2">Uncharacterized protein</fullName>
    </submittedName>
</protein>
<name>A0A835FP54_9POAL</name>
<keyword evidence="3" id="KW-1185">Reference proteome</keyword>
<dbReference type="EMBL" id="JACEFO010000538">
    <property type="protein sequence ID" value="KAF8765903.1"/>
    <property type="molecule type" value="Genomic_DNA"/>
</dbReference>
<organism evidence="2 3">
    <name type="scientific">Digitaria exilis</name>
    <dbReference type="NCBI Taxonomy" id="1010633"/>
    <lineage>
        <taxon>Eukaryota</taxon>
        <taxon>Viridiplantae</taxon>
        <taxon>Streptophyta</taxon>
        <taxon>Embryophyta</taxon>
        <taxon>Tracheophyta</taxon>
        <taxon>Spermatophyta</taxon>
        <taxon>Magnoliopsida</taxon>
        <taxon>Liliopsida</taxon>
        <taxon>Poales</taxon>
        <taxon>Poaceae</taxon>
        <taxon>PACMAD clade</taxon>
        <taxon>Panicoideae</taxon>
        <taxon>Panicodae</taxon>
        <taxon>Paniceae</taxon>
        <taxon>Anthephorinae</taxon>
        <taxon>Digitaria</taxon>
    </lineage>
</organism>
<dbReference type="Proteomes" id="UP000636709">
    <property type="component" value="Unassembled WGS sequence"/>
</dbReference>
<evidence type="ECO:0000313" key="2">
    <source>
        <dbReference type="EMBL" id="KAF8765903.1"/>
    </source>
</evidence>
<accession>A0A835FP54</accession>
<proteinExistence type="predicted"/>